<reference evidence="1 2" key="1">
    <citation type="journal article" date="2023" name="J. Hered.">
        <title>Chromosome-level genome of the wood stork (Mycteria americana) provides insight into avian chromosome evolution.</title>
        <authorList>
            <person name="Flamio R. Jr."/>
            <person name="Ramstad K.M."/>
        </authorList>
    </citation>
    <scope>NUCLEOTIDE SEQUENCE [LARGE SCALE GENOMIC DNA]</scope>
    <source>
        <strain evidence="1">JAX WOST 10</strain>
    </source>
</reference>
<sequence>MNSLYPFYRGGERSWVGVRQPAKVNTPHKPFSTSCPQYAGSPDDSYGLDEWPLSEFGGWLEWIQGSALGAVLVKLVSNPDDGMENTFTEFVGDAKLCRETEVLEGRVAIQQDHSKLQEWARGSSMNFTKKIGKTSLMYHQRLGLTGQGAALLARIL</sequence>
<dbReference type="AlphaFoldDB" id="A0AAN7N690"/>
<proteinExistence type="predicted"/>
<accession>A0AAN7N690</accession>
<keyword evidence="2" id="KW-1185">Reference proteome</keyword>
<feature type="non-terminal residue" evidence="1">
    <location>
        <position position="156"/>
    </location>
</feature>
<comment type="caution">
    <text evidence="1">The sequence shown here is derived from an EMBL/GenBank/DDBJ whole genome shotgun (WGS) entry which is preliminary data.</text>
</comment>
<evidence type="ECO:0000313" key="1">
    <source>
        <dbReference type="EMBL" id="KAK4820814.1"/>
    </source>
</evidence>
<evidence type="ECO:0000313" key="2">
    <source>
        <dbReference type="Proteomes" id="UP001333110"/>
    </source>
</evidence>
<name>A0AAN7N690_MYCAM</name>
<dbReference type="EMBL" id="JAUNZN010000005">
    <property type="protein sequence ID" value="KAK4820814.1"/>
    <property type="molecule type" value="Genomic_DNA"/>
</dbReference>
<organism evidence="1 2">
    <name type="scientific">Mycteria americana</name>
    <name type="common">Wood stork</name>
    <dbReference type="NCBI Taxonomy" id="33587"/>
    <lineage>
        <taxon>Eukaryota</taxon>
        <taxon>Metazoa</taxon>
        <taxon>Chordata</taxon>
        <taxon>Craniata</taxon>
        <taxon>Vertebrata</taxon>
        <taxon>Euteleostomi</taxon>
        <taxon>Archelosauria</taxon>
        <taxon>Archosauria</taxon>
        <taxon>Dinosauria</taxon>
        <taxon>Saurischia</taxon>
        <taxon>Theropoda</taxon>
        <taxon>Coelurosauria</taxon>
        <taxon>Aves</taxon>
        <taxon>Neognathae</taxon>
        <taxon>Neoaves</taxon>
        <taxon>Aequornithes</taxon>
        <taxon>Ciconiiformes</taxon>
        <taxon>Ciconiidae</taxon>
        <taxon>Mycteria</taxon>
    </lineage>
</organism>
<dbReference type="Proteomes" id="UP001333110">
    <property type="component" value="Unassembled WGS sequence"/>
</dbReference>
<protein>
    <submittedName>
        <fullName evidence="1">Uncharacterized protein</fullName>
    </submittedName>
</protein>
<gene>
    <name evidence="1" type="ORF">QYF61_007208</name>
</gene>